<evidence type="ECO:0000259" key="9">
    <source>
        <dbReference type="Pfam" id="PF02729"/>
    </source>
</evidence>
<feature type="binding site" evidence="7">
    <location>
        <position position="131"/>
    </location>
    <ligand>
        <name>carbamoyl phosphate</name>
        <dbReference type="ChEBI" id="CHEBI:58228"/>
    </ligand>
</feature>
<keyword evidence="3 7" id="KW-0808">Transferase</keyword>
<proteinExistence type="inferred from homology"/>
<feature type="binding site" evidence="7">
    <location>
        <position position="77"/>
    </location>
    <ligand>
        <name>L-aspartate</name>
        <dbReference type="ChEBI" id="CHEBI:29991"/>
    </ligand>
</feature>
<evidence type="ECO:0000313" key="11">
    <source>
        <dbReference type="Proteomes" id="UP001596186"/>
    </source>
</evidence>
<reference evidence="11" key="1">
    <citation type="journal article" date="2019" name="Int. J. Syst. Evol. Microbiol.">
        <title>The Global Catalogue of Microorganisms (GCM) 10K type strain sequencing project: providing services to taxonomists for standard genome sequencing and annotation.</title>
        <authorList>
            <consortium name="The Broad Institute Genomics Platform"/>
            <consortium name="The Broad Institute Genome Sequencing Center for Infectious Disease"/>
            <person name="Wu L."/>
            <person name="Ma J."/>
        </authorList>
    </citation>
    <scope>NUCLEOTIDE SEQUENCE [LARGE SCALE GENOMIC DNA]</scope>
    <source>
        <strain evidence="11">CCM 8895</strain>
    </source>
</reference>
<sequence length="313" mass="35685">MKNILSMSQLSNEEIFDLINLAMDFKSGKVQSNCDNKFAMNLFFEDSTRTNTSFQVAEAKLGIKQIDFDARHSSVNKGESLYDTIKTVESMGVNLAVIRHKKDKFYEELLGKNLKIHLINAGDGTGQHPSQSLLDLMTIYERFGYFEGLKVGIIGDLKHSRVAHSDAQALTNLGAEVNFGGLNDWYSDEFKAIGPHMEVDELCQEMDIVMLLRVQHERLADDENQNFSKESYFKQFGIDMRRVEMMKADTMIMHPAPINRGVEIADDVVECGKSYIFKQMENGVYMRMAMIESLLGGKQFDNDPDQEREFVLR</sequence>
<feature type="domain" description="Aspartate/ornithine carbamoyltransferase Asp/Orn-binding" evidence="8">
    <location>
        <begin position="147"/>
        <end position="293"/>
    </location>
</feature>
<dbReference type="Proteomes" id="UP001596186">
    <property type="component" value="Unassembled WGS sequence"/>
</dbReference>
<evidence type="ECO:0000256" key="7">
    <source>
        <dbReference type="HAMAP-Rule" id="MF_00001"/>
    </source>
</evidence>
<evidence type="ECO:0000256" key="5">
    <source>
        <dbReference type="ARBA" id="ARBA00043884"/>
    </source>
</evidence>
<dbReference type="HAMAP" id="MF_00001">
    <property type="entry name" value="Asp_carb_tr"/>
    <property type="match status" value="1"/>
</dbReference>
<comment type="caution">
    <text evidence="10">The sequence shown here is derived from an EMBL/GenBank/DDBJ whole genome shotgun (WGS) entry which is preliminary data.</text>
</comment>
<comment type="function">
    <text evidence="5 7">Catalyzes the condensation of carbamoyl phosphate and aspartate to form carbamoyl aspartate and inorganic phosphate, the committed step in the de novo pyrimidine nucleotide biosynthesis pathway.</text>
</comment>
<organism evidence="10 11">
    <name type="scientific">Companilactobacillus baiquanensis</name>
    <dbReference type="NCBI Taxonomy" id="2486005"/>
    <lineage>
        <taxon>Bacteria</taxon>
        <taxon>Bacillati</taxon>
        <taxon>Bacillota</taxon>
        <taxon>Bacilli</taxon>
        <taxon>Lactobacillales</taxon>
        <taxon>Lactobacillaceae</taxon>
        <taxon>Companilactobacillus</taxon>
    </lineage>
</organism>
<dbReference type="PRINTS" id="PR00100">
    <property type="entry name" value="AOTCASE"/>
</dbReference>
<protein>
    <recommendedName>
        <fullName evidence="7">Aspartate carbamoyltransferase</fullName>
        <ecNumber evidence="7">2.1.3.2</ecNumber>
    </recommendedName>
    <alternativeName>
        <fullName evidence="7">Aspartate transcarbamylase</fullName>
        <shortName evidence="7">ATCase</shortName>
    </alternativeName>
</protein>
<dbReference type="NCBIfam" id="TIGR00670">
    <property type="entry name" value="asp_carb_tr"/>
    <property type="match status" value="1"/>
</dbReference>
<feature type="binding site" evidence="7">
    <location>
        <position position="213"/>
    </location>
    <ligand>
        <name>L-aspartate</name>
        <dbReference type="ChEBI" id="CHEBI:29991"/>
    </ligand>
</feature>
<feature type="domain" description="Aspartate/ornithine carbamoyltransferase carbamoyl-P binding" evidence="9">
    <location>
        <begin position="2"/>
        <end position="141"/>
    </location>
</feature>
<dbReference type="Gene3D" id="3.40.50.1370">
    <property type="entry name" value="Aspartate/ornithine carbamoyltransferase"/>
    <property type="match status" value="2"/>
</dbReference>
<keyword evidence="11" id="KW-1185">Reference proteome</keyword>
<comment type="catalytic activity">
    <reaction evidence="6 7">
        <text>carbamoyl phosphate + L-aspartate = N-carbamoyl-L-aspartate + phosphate + H(+)</text>
        <dbReference type="Rhea" id="RHEA:20013"/>
        <dbReference type="ChEBI" id="CHEBI:15378"/>
        <dbReference type="ChEBI" id="CHEBI:29991"/>
        <dbReference type="ChEBI" id="CHEBI:32814"/>
        <dbReference type="ChEBI" id="CHEBI:43474"/>
        <dbReference type="ChEBI" id="CHEBI:58228"/>
        <dbReference type="EC" id="2.1.3.2"/>
    </reaction>
</comment>
<feature type="binding site" evidence="7">
    <location>
        <position position="49"/>
    </location>
    <ligand>
        <name>carbamoyl phosphate</name>
        <dbReference type="ChEBI" id="CHEBI:58228"/>
    </ligand>
</feature>
<dbReference type="InterPro" id="IPR006130">
    <property type="entry name" value="Asp/Orn_carbamoylTrfase"/>
</dbReference>
<comment type="pathway">
    <text evidence="1 7">Pyrimidine metabolism; UMP biosynthesis via de novo pathway; (S)-dihydroorotate from bicarbonate: step 2/3.</text>
</comment>
<accession>A0ABW1UV89</accession>
<keyword evidence="4 7" id="KW-0665">Pyrimidine biosynthesis</keyword>
<feature type="binding site" evidence="7">
    <location>
        <position position="161"/>
    </location>
    <ligand>
        <name>L-aspartate</name>
        <dbReference type="ChEBI" id="CHEBI:29991"/>
    </ligand>
</feature>
<feature type="binding site" evidence="7">
    <location>
        <position position="128"/>
    </location>
    <ligand>
        <name>carbamoyl phosphate</name>
        <dbReference type="ChEBI" id="CHEBI:58228"/>
    </ligand>
</feature>
<dbReference type="RefSeq" id="WP_125592196.1">
    <property type="nucleotide sequence ID" value="NZ_JBHSSN010000014.1"/>
</dbReference>
<evidence type="ECO:0000256" key="3">
    <source>
        <dbReference type="ARBA" id="ARBA00022679"/>
    </source>
</evidence>
<dbReference type="Pfam" id="PF00185">
    <property type="entry name" value="OTCace"/>
    <property type="match status" value="1"/>
</dbReference>
<feature type="binding site" evidence="7">
    <location>
        <position position="50"/>
    </location>
    <ligand>
        <name>carbamoyl phosphate</name>
        <dbReference type="ChEBI" id="CHEBI:58228"/>
    </ligand>
</feature>
<dbReference type="InterPro" id="IPR006132">
    <property type="entry name" value="Asp/Orn_carbamoyltranf_P-bd"/>
</dbReference>
<dbReference type="PROSITE" id="PS00097">
    <property type="entry name" value="CARBAMOYLTRANSFERASE"/>
    <property type="match status" value="1"/>
</dbReference>
<gene>
    <name evidence="7" type="primary">pyrB</name>
    <name evidence="10" type="ORF">ACFP1F_06485</name>
</gene>
<evidence type="ECO:0000256" key="6">
    <source>
        <dbReference type="ARBA" id="ARBA00048859"/>
    </source>
</evidence>
<evidence type="ECO:0000313" key="10">
    <source>
        <dbReference type="EMBL" id="MFC6323378.1"/>
    </source>
</evidence>
<dbReference type="EMBL" id="JBHSSN010000014">
    <property type="protein sequence ID" value="MFC6323378.1"/>
    <property type="molecule type" value="Genomic_DNA"/>
</dbReference>
<dbReference type="InterPro" id="IPR006131">
    <property type="entry name" value="Asp_carbamoyltransf_Asp/Orn-bd"/>
</dbReference>
<dbReference type="InterPro" id="IPR002082">
    <property type="entry name" value="Asp_carbamoyltransf"/>
</dbReference>
<feature type="binding site" evidence="7">
    <location>
        <position position="256"/>
    </location>
    <ligand>
        <name>carbamoyl phosphate</name>
        <dbReference type="ChEBI" id="CHEBI:58228"/>
    </ligand>
</feature>
<evidence type="ECO:0000256" key="1">
    <source>
        <dbReference type="ARBA" id="ARBA00004852"/>
    </source>
</evidence>
<dbReference type="GO" id="GO:0004070">
    <property type="term" value="F:aspartate carbamoyltransferase activity"/>
    <property type="evidence" value="ECO:0007669"/>
    <property type="project" value="UniProtKB-EC"/>
</dbReference>
<evidence type="ECO:0000256" key="2">
    <source>
        <dbReference type="ARBA" id="ARBA00008896"/>
    </source>
</evidence>
<feature type="binding site" evidence="7">
    <location>
        <position position="99"/>
    </location>
    <ligand>
        <name>carbamoyl phosphate</name>
        <dbReference type="ChEBI" id="CHEBI:58228"/>
    </ligand>
</feature>
<dbReference type="InterPro" id="IPR036901">
    <property type="entry name" value="Asp/Orn_carbamoylTrfase_sf"/>
</dbReference>
<dbReference type="Pfam" id="PF02729">
    <property type="entry name" value="OTCace_N"/>
    <property type="match status" value="1"/>
</dbReference>
<dbReference type="PRINTS" id="PR00101">
    <property type="entry name" value="ATCASE"/>
</dbReference>
<feature type="binding site" evidence="7">
    <location>
        <position position="257"/>
    </location>
    <ligand>
        <name>carbamoyl phosphate</name>
        <dbReference type="ChEBI" id="CHEBI:58228"/>
    </ligand>
</feature>
<evidence type="ECO:0000256" key="4">
    <source>
        <dbReference type="ARBA" id="ARBA00022975"/>
    </source>
</evidence>
<dbReference type="NCBIfam" id="NF002032">
    <property type="entry name" value="PRK00856.1"/>
    <property type="match status" value="1"/>
</dbReference>
<dbReference type="EC" id="2.1.3.2" evidence="7"/>
<dbReference type="SUPFAM" id="SSF53671">
    <property type="entry name" value="Aspartate/ornithine carbamoyltransferase"/>
    <property type="match status" value="1"/>
</dbReference>
<comment type="similarity">
    <text evidence="2 7">Belongs to the aspartate/ornithine carbamoyltransferase superfamily. ATCase family.</text>
</comment>
<comment type="subunit">
    <text evidence="7">Heterododecamer (2C3:3R2) of six catalytic PyrB chains organized as two trimers (C3), and six regulatory PyrI chains organized as three dimers (R2).</text>
</comment>
<evidence type="ECO:0000259" key="8">
    <source>
        <dbReference type="Pfam" id="PF00185"/>
    </source>
</evidence>
<dbReference type="PANTHER" id="PTHR45753">
    <property type="entry name" value="ORNITHINE CARBAMOYLTRANSFERASE, MITOCHONDRIAL"/>
    <property type="match status" value="1"/>
</dbReference>
<dbReference type="PANTHER" id="PTHR45753:SF6">
    <property type="entry name" value="ASPARTATE CARBAMOYLTRANSFERASE"/>
    <property type="match status" value="1"/>
</dbReference>
<name>A0ABW1UV89_9LACO</name>